<protein>
    <submittedName>
        <fullName evidence="1">Uncharacterized protein</fullName>
    </submittedName>
</protein>
<evidence type="ECO:0000313" key="1">
    <source>
        <dbReference type="EMBL" id="RDW15418.1"/>
    </source>
</evidence>
<accession>A0A3D8PJL9</accession>
<organism evidence="1 2">
    <name type="scientific">Oceanobacillus chungangensis</name>
    <dbReference type="NCBI Taxonomy" id="1229152"/>
    <lineage>
        <taxon>Bacteria</taxon>
        <taxon>Bacillati</taxon>
        <taxon>Bacillota</taxon>
        <taxon>Bacilli</taxon>
        <taxon>Bacillales</taxon>
        <taxon>Bacillaceae</taxon>
        <taxon>Oceanobacillus</taxon>
    </lineage>
</organism>
<evidence type="ECO:0000313" key="2">
    <source>
        <dbReference type="Proteomes" id="UP000256520"/>
    </source>
</evidence>
<sequence>MSNNNVLPIMQRSRLDVALELTQLYVEEYPTDADEFEYKFSQFYALVTVLENTDNNSLRELVPKEILNKIR</sequence>
<keyword evidence="2" id="KW-1185">Reference proteome</keyword>
<comment type="caution">
    <text evidence="1">The sequence shown here is derived from an EMBL/GenBank/DDBJ whole genome shotgun (WGS) entry which is preliminary data.</text>
</comment>
<dbReference type="EMBL" id="PIOD01000025">
    <property type="protein sequence ID" value="RDW15418.1"/>
    <property type="molecule type" value="Genomic_DNA"/>
</dbReference>
<proteinExistence type="predicted"/>
<dbReference type="RefSeq" id="WP_115750981.1">
    <property type="nucleotide sequence ID" value="NZ_PIOD01000025.1"/>
</dbReference>
<reference evidence="2" key="1">
    <citation type="submission" date="2017-11" db="EMBL/GenBank/DDBJ databases">
        <authorList>
            <person name="Zhu W."/>
        </authorList>
    </citation>
    <scope>NUCLEOTIDE SEQUENCE [LARGE SCALE GENOMIC DNA]</scope>
    <source>
        <strain evidence="2">CAU 1051</strain>
    </source>
</reference>
<name>A0A3D8PJL9_9BACI</name>
<dbReference type="AlphaFoldDB" id="A0A3D8PJL9"/>
<dbReference type="OrthoDB" id="2886864at2"/>
<dbReference type="Proteomes" id="UP000256520">
    <property type="component" value="Unassembled WGS sequence"/>
</dbReference>
<gene>
    <name evidence="1" type="ORF">CWR45_16660</name>
</gene>